<feature type="compositionally biased region" description="Polar residues" evidence="1">
    <location>
        <begin position="22"/>
        <end position="38"/>
    </location>
</feature>
<feature type="compositionally biased region" description="Polar residues" evidence="1">
    <location>
        <begin position="85"/>
        <end position="97"/>
    </location>
</feature>
<feature type="compositionally biased region" description="Acidic residues" evidence="1">
    <location>
        <begin position="278"/>
        <end position="292"/>
    </location>
</feature>
<dbReference type="RefSeq" id="XP_040633095.1">
    <property type="nucleotide sequence ID" value="XM_040767719.1"/>
</dbReference>
<protein>
    <submittedName>
        <fullName evidence="2">Uncharacterized protein</fullName>
    </submittedName>
</protein>
<dbReference type="Proteomes" id="UP000030653">
    <property type="component" value="Unassembled WGS sequence"/>
</dbReference>
<name>M5G7N6_DACPD</name>
<evidence type="ECO:0000313" key="2">
    <source>
        <dbReference type="EMBL" id="EJU06201.1"/>
    </source>
</evidence>
<gene>
    <name evidence="2" type="ORF">DACRYDRAFT_103144</name>
</gene>
<organism evidence="2 3">
    <name type="scientific">Dacryopinax primogenitus (strain DJM 731)</name>
    <name type="common">Brown rot fungus</name>
    <dbReference type="NCBI Taxonomy" id="1858805"/>
    <lineage>
        <taxon>Eukaryota</taxon>
        <taxon>Fungi</taxon>
        <taxon>Dikarya</taxon>
        <taxon>Basidiomycota</taxon>
        <taxon>Agaricomycotina</taxon>
        <taxon>Dacrymycetes</taxon>
        <taxon>Dacrymycetales</taxon>
        <taxon>Dacrymycetaceae</taxon>
        <taxon>Dacryopinax</taxon>
    </lineage>
</organism>
<keyword evidence="3" id="KW-1185">Reference proteome</keyword>
<feature type="region of interest" description="Disordered" evidence="1">
    <location>
        <begin position="265"/>
        <end position="298"/>
    </location>
</feature>
<dbReference type="STRING" id="1858805.M5G7N6"/>
<evidence type="ECO:0000313" key="3">
    <source>
        <dbReference type="Proteomes" id="UP000030653"/>
    </source>
</evidence>
<reference evidence="2 3" key="1">
    <citation type="journal article" date="2012" name="Science">
        <title>The Paleozoic origin of enzymatic lignin decomposition reconstructed from 31 fungal genomes.</title>
        <authorList>
            <person name="Floudas D."/>
            <person name="Binder M."/>
            <person name="Riley R."/>
            <person name="Barry K."/>
            <person name="Blanchette R.A."/>
            <person name="Henrissat B."/>
            <person name="Martinez A.T."/>
            <person name="Otillar R."/>
            <person name="Spatafora J.W."/>
            <person name="Yadav J.S."/>
            <person name="Aerts A."/>
            <person name="Benoit I."/>
            <person name="Boyd A."/>
            <person name="Carlson A."/>
            <person name="Copeland A."/>
            <person name="Coutinho P.M."/>
            <person name="de Vries R.P."/>
            <person name="Ferreira P."/>
            <person name="Findley K."/>
            <person name="Foster B."/>
            <person name="Gaskell J."/>
            <person name="Glotzer D."/>
            <person name="Gorecki P."/>
            <person name="Heitman J."/>
            <person name="Hesse C."/>
            <person name="Hori C."/>
            <person name="Igarashi K."/>
            <person name="Jurgens J.A."/>
            <person name="Kallen N."/>
            <person name="Kersten P."/>
            <person name="Kohler A."/>
            <person name="Kuees U."/>
            <person name="Kumar T.K.A."/>
            <person name="Kuo A."/>
            <person name="LaButti K."/>
            <person name="Larrondo L.F."/>
            <person name="Lindquist E."/>
            <person name="Ling A."/>
            <person name="Lombard V."/>
            <person name="Lucas S."/>
            <person name="Lundell T."/>
            <person name="Martin R."/>
            <person name="McLaughlin D.J."/>
            <person name="Morgenstern I."/>
            <person name="Morin E."/>
            <person name="Murat C."/>
            <person name="Nagy L.G."/>
            <person name="Nolan M."/>
            <person name="Ohm R.A."/>
            <person name="Patyshakuliyeva A."/>
            <person name="Rokas A."/>
            <person name="Ruiz-Duenas F.J."/>
            <person name="Sabat G."/>
            <person name="Salamov A."/>
            <person name="Samejima M."/>
            <person name="Schmutz J."/>
            <person name="Slot J.C."/>
            <person name="St John F."/>
            <person name="Stenlid J."/>
            <person name="Sun H."/>
            <person name="Sun S."/>
            <person name="Syed K."/>
            <person name="Tsang A."/>
            <person name="Wiebenga A."/>
            <person name="Young D."/>
            <person name="Pisabarro A."/>
            <person name="Eastwood D.C."/>
            <person name="Martin F."/>
            <person name="Cullen D."/>
            <person name="Grigoriev I.V."/>
            <person name="Hibbett D.S."/>
        </authorList>
    </citation>
    <scope>NUCLEOTIDE SEQUENCE [LARGE SCALE GENOMIC DNA]</scope>
    <source>
        <strain evidence="2 3">DJM-731 SS1</strain>
    </source>
</reference>
<dbReference type="EMBL" id="JH795855">
    <property type="protein sequence ID" value="EJU06201.1"/>
    <property type="molecule type" value="Genomic_DNA"/>
</dbReference>
<dbReference type="GeneID" id="63682781"/>
<dbReference type="OrthoDB" id="3363303at2759"/>
<dbReference type="HOGENOM" id="CLU_721638_0_0_1"/>
<sequence>MPEDKSKSIKSKKRVRDDEPVNTPQSKRLAQPSTSSSGKRGAHFRAPAFIRAAVQEPDVSSDATIVESVKTPLKSALKKGCMNDKVNQTSPTPISDQNKPKDATAKANKTSEFSPAPAKENRPITTKPPRRSIHAPFVSPKIMNPALAAALKSKATLPRMPSHGPARELTLVEKRDLLKRAVHVTKDDDTTGELIVKWRSAGREIITDFYRLVKDSGMLESMPESEEKQSGYGGSSWGYGPQIQSRFDTSWGWLDFSKKPESGWGWGTVNEHMAEGDGHEDDYERDDNEESELPSTERLRKELEAALDKPFKKRESLLPLGGSFAFDDAAGDAKRGAIEERLKLVNKKQEKKSWGVGRMLDELGIPHKLFGWDEEEEDWQDVE</sequence>
<accession>M5G7N6</accession>
<proteinExistence type="predicted"/>
<feature type="region of interest" description="Disordered" evidence="1">
    <location>
        <begin position="72"/>
        <end position="131"/>
    </location>
</feature>
<dbReference type="AlphaFoldDB" id="M5G7N6"/>
<feature type="region of interest" description="Disordered" evidence="1">
    <location>
        <begin position="1"/>
        <end position="44"/>
    </location>
</feature>
<evidence type="ECO:0000256" key="1">
    <source>
        <dbReference type="SAM" id="MobiDB-lite"/>
    </source>
</evidence>